<gene>
    <name evidence="1" type="ORF">GCM10011274_13310</name>
</gene>
<dbReference type="InterPro" id="IPR003329">
    <property type="entry name" value="Cytidylyl_trans"/>
</dbReference>
<dbReference type="CDD" id="cd02513">
    <property type="entry name" value="CMP-NeuAc_Synthase"/>
    <property type="match status" value="1"/>
</dbReference>
<protein>
    <submittedName>
        <fullName evidence="1">Pseudaminic acid cytidylyltransferase</fullName>
    </submittedName>
</protein>
<evidence type="ECO:0000313" key="2">
    <source>
        <dbReference type="Proteomes" id="UP000622604"/>
    </source>
</evidence>
<dbReference type="InterPro" id="IPR020039">
    <property type="entry name" value="PseF"/>
</dbReference>
<keyword evidence="1" id="KW-0548">Nucleotidyltransferase</keyword>
<reference evidence="1" key="2">
    <citation type="submission" date="2020-09" db="EMBL/GenBank/DDBJ databases">
        <authorList>
            <person name="Sun Q."/>
            <person name="Kim S."/>
        </authorList>
    </citation>
    <scope>NUCLEOTIDE SEQUENCE</scope>
    <source>
        <strain evidence="1">KCTC 32337</strain>
    </source>
</reference>
<evidence type="ECO:0000313" key="1">
    <source>
        <dbReference type="EMBL" id="GGZ56566.1"/>
    </source>
</evidence>
<organism evidence="1 2">
    <name type="scientific">Paraglaciecola chathamensis</name>
    <dbReference type="NCBI Taxonomy" id="368405"/>
    <lineage>
        <taxon>Bacteria</taxon>
        <taxon>Pseudomonadati</taxon>
        <taxon>Pseudomonadota</taxon>
        <taxon>Gammaproteobacteria</taxon>
        <taxon>Alteromonadales</taxon>
        <taxon>Alteromonadaceae</taxon>
        <taxon>Paraglaciecola</taxon>
    </lineage>
</organism>
<keyword evidence="1" id="KW-0808">Transferase</keyword>
<proteinExistence type="predicted"/>
<accession>A0A8H9IDF7</accession>
<dbReference type="InterPro" id="IPR050793">
    <property type="entry name" value="CMP-NeuNAc_synthase"/>
</dbReference>
<dbReference type="SUPFAM" id="SSF53448">
    <property type="entry name" value="Nucleotide-diphospho-sugar transferases"/>
    <property type="match status" value="1"/>
</dbReference>
<dbReference type="RefSeq" id="WP_007990042.1">
    <property type="nucleotide sequence ID" value="NZ_BMZC01000003.1"/>
</dbReference>
<comment type="caution">
    <text evidence="1">The sequence shown here is derived from an EMBL/GenBank/DDBJ whole genome shotgun (WGS) entry which is preliminary data.</text>
</comment>
<dbReference type="GO" id="GO:0008781">
    <property type="term" value="F:N-acylneuraminate cytidylyltransferase activity"/>
    <property type="evidence" value="ECO:0007669"/>
    <property type="project" value="TreeGrafter"/>
</dbReference>
<sequence>MNLAVIPARGGSKRIPGKNSKMFCGKPLIAYSIEAAQNSGLFDKIIVSTDSEQIAQIAKDYGAEIPFLRPGDLSDDFTGTTPVVQHAIKEMQARGTNPRYTCCIYATAPFIQISALQEGLQRLTSDSLKHFAFSVTSFPFPIQRALKMQNGGVFPFFPQDIPKRSQDLAEAYHDAGQFYWGTSEAFLKGIPTFSETSIPIVLPRHLVQDIDTLEDWVRAELMYKAFIQFNKGE</sequence>
<dbReference type="PANTHER" id="PTHR21485:SF6">
    <property type="entry name" value="N-ACYLNEURAMINATE CYTIDYLYLTRANSFERASE-RELATED"/>
    <property type="match status" value="1"/>
</dbReference>
<dbReference type="AlphaFoldDB" id="A0A8H9IDF7"/>
<reference evidence="1" key="1">
    <citation type="journal article" date="2014" name="Int. J. Syst. Evol. Microbiol.">
        <title>Complete genome sequence of Corynebacterium casei LMG S-19264T (=DSM 44701T), isolated from a smear-ripened cheese.</title>
        <authorList>
            <consortium name="US DOE Joint Genome Institute (JGI-PGF)"/>
            <person name="Walter F."/>
            <person name="Albersmeier A."/>
            <person name="Kalinowski J."/>
            <person name="Ruckert C."/>
        </authorList>
    </citation>
    <scope>NUCLEOTIDE SEQUENCE</scope>
    <source>
        <strain evidence="1">KCTC 32337</strain>
    </source>
</reference>
<dbReference type="PANTHER" id="PTHR21485">
    <property type="entry name" value="HAD SUPERFAMILY MEMBERS CMAS AND KDSC"/>
    <property type="match status" value="1"/>
</dbReference>
<name>A0A8H9IDF7_9ALTE</name>
<dbReference type="Proteomes" id="UP000622604">
    <property type="component" value="Unassembled WGS sequence"/>
</dbReference>
<dbReference type="NCBIfam" id="TIGR03584">
    <property type="entry name" value="PseF"/>
    <property type="match status" value="1"/>
</dbReference>
<dbReference type="EMBL" id="BMZC01000003">
    <property type="protein sequence ID" value="GGZ56566.1"/>
    <property type="molecule type" value="Genomic_DNA"/>
</dbReference>
<dbReference type="InterPro" id="IPR029044">
    <property type="entry name" value="Nucleotide-diphossugar_trans"/>
</dbReference>
<dbReference type="Pfam" id="PF02348">
    <property type="entry name" value="CTP_transf_3"/>
    <property type="match status" value="1"/>
</dbReference>
<dbReference type="Gene3D" id="3.90.550.10">
    <property type="entry name" value="Spore Coat Polysaccharide Biosynthesis Protein SpsA, Chain A"/>
    <property type="match status" value="1"/>
</dbReference>